<keyword evidence="3" id="KW-1185">Reference proteome</keyword>
<dbReference type="Proteomes" id="UP000244224">
    <property type="component" value="Unassembled WGS sequence"/>
</dbReference>
<dbReference type="Pfam" id="PF04325">
    <property type="entry name" value="DUF465"/>
    <property type="match status" value="1"/>
</dbReference>
<dbReference type="InterPro" id="IPR038444">
    <property type="entry name" value="DUF465_sf"/>
</dbReference>
<accession>A0A2T6B8K2</accession>
<dbReference type="OrthoDB" id="7362854at2"/>
<dbReference type="Gene3D" id="6.10.280.50">
    <property type="match status" value="1"/>
</dbReference>
<organism evidence="2 3">
    <name type="scientific">Gemmobacter caeni</name>
    <dbReference type="NCBI Taxonomy" id="589035"/>
    <lineage>
        <taxon>Bacteria</taxon>
        <taxon>Pseudomonadati</taxon>
        <taxon>Pseudomonadota</taxon>
        <taxon>Alphaproteobacteria</taxon>
        <taxon>Rhodobacterales</taxon>
        <taxon>Paracoccaceae</taxon>
        <taxon>Gemmobacter</taxon>
    </lineage>
</organism>
<protein>
    <recommendedName>
        <fullName evidence="4">DUF465 domain-containing protein</fullName>
    </recommendedName>
</protein>
<keyword evidence="1" id="KW-0175">Coiled coil</keyword>
<sequence length="55" mass="6273">MSVEGRIEKLRRDHQELDQQITALEAHPGADPLEIVELKKRKLAVKEELAAIERA</sequence>
<proteinExistence type="predicted"/>
<evidence type="ECO:0000256" key="1">
    <source>
        <dbReference type="SAM" id="Coils"/>
    </source>
</evidence>
<dbReference type="RefSeq" id="WP_108127785.1">
    <property type="nucleotide sequence ID" value="NZ_QBKP01000002.1"/>
</dbReference>
<evidence type="ECO:0000313" key="2">
    <source>
        <dbReference type="EMBL" id="PTX52386.1"/>
    </source>
</evidence>
<gene>
    <name evidence="2" type="ORF">C8N34_102165</name>
</gene>
<reference evidence="2 3" key="1">
    <citation type="submission" date="2018-04" db="EMBL/GenBank/DDBJ databases">
        <title>Genomic Encyclopedia of Archaeal and Bacterial Type Strains, Phase II (KMG-II): from individual species to whole genera.</title>
        <authorList>
            <person name="Goeker M."/>
        </authorList>
    </citation>
    <scope>NUCLEOTIDE SEQUENCE [LARGE SCALE GENOMIC DNA]</scope>
    <source>
        <strain evidence="2 3">DSM 21823</strain>
    </source>
</reference>
<feature type="coiled-coil region" evidence="1">
    <location>
        <begin position="7"/>
        <end position="55"/>
    </location>
</feature>
<dbReference type="InterPro" id="IPR007420">
    <property type="entry name" value="DUF465"/>
</dbReference>
<dbReference type="AlphaFoldDB" id="A0A2T6B8K2"/>
<name>A0A2T6B8K2_9RHOB</name>
<evidence type="ECO:0008006" key="4">
    <source>
        <dbReference type="Google" id="ProtNLM"/>
    </source>
</evidence>
<evidence type="ECO:0000313" key="3">
    <source>
        <dbReference type="Proteomes" id="UP000244224"/>
    </source>
</evidence>
<comment type="caution">
    <text evidence="2">The sequence shown here is derived from an EMBL/GenBank/DDBJ whole genome shotgun (WGS) entry which is preliminary data.</text>
</comment>
<dbReference type="EMBL" id="QBKP01000002">
    <property type="protein sequence ID" value="PTX52386.1"/>
    <property type="molecule type" value="Genomic_DNA"/>
</dbReference>